<evidence type="ECO:0000256" key="3">
    <source>
        <dbReference type="SAM" id="MobiDB-lite"/>
    </source>
</evidence>
<dbReference type="OrthoDB" id="410044at2759"/>
<dbReference type="PANTHER" id="PTHR48027">
    <property type="entry name" value="HETEROGENEOUS NUCLEAR RIBONUCLEOPROTEIN 87F-RELATED"/>
    <property type="match status" value="1"/>
</dbReference>
<evidence type="ECO:0000256" key="1">
    <source>
        <dbReference type="ARBA" id="ARBA00022884"/>
    </source>
</evidence>
<gene>
    <name evidence="5" type="ORF">BJ322DRAFT_520052</name>
</gene>
<dbReference type="SUPFAM" id="SSF54928">
    <property type="entry name" value="RNA-binding domain, RBD"/>
    <property type="match status" value="2"/>
</dbReference>
<feature type="region of interest" description="Disordered" evidence="3">
    <location>
        <begin position="301"/>
        <end position="419"/>
    </location>
</feature>
<comment type="caution">
    <text evidence="5">The sequence shown here is derived from an EMBL/GenBank/DDBJ whole genome shotgun (WGS) entry which is preliminary data.</text>
</comment>
<organism evidence="5 6">
    <name type="scientific">Thelephora terrestris</name>
    <dbReference type="NCBI Taxonomy" id="56493"/>
    <lineage>
        <taxon>Eukaryota</taxon>
        <taxon>Fungi</taxon>
        <taxon>Dikarya</taxon>
        <taxon>Basidiomycota</taxon>
        <taxon>Agaricomycotina</taxon>
        <taxon>Agaricomycetes</taxon>
        <taxon>Thelephorales</taxon>
        <taxon>Thelephoraceae</taxon>
        <taxon>Thelephora</taxon>
    </lineage>
</organism>
<dbReference type="Proteomes" id="UP000736335">
    <property type="component" value="Unassembled WGS sequence"/>
</dbReference>
<proteinExistence type="predicted"/>
<dbReference type="InterPro" id="IPR052462">
    <property type="entry name" value="SLIRP/GR-RBP-like"/>
</dbReference>
<dbReference type="InterPro" id="IPR035979">
    <property type="entry name" value="RBD_domain_sf"/>
</dbReference>
<accession>A0A9P6H2W9</accession>
<dbReference type="InterPro" id="IPR012677">
    <property type="entry name" value="Nucleotide-bd_a/b_plait_sf"/>
</dbReference>
<reference evidence="5" key="2">
    <citation type="submission" date="2020-11" db="EMBL/GenBank/DDBJ databases">
        <authorList>
            <consortium name="DOE Joint Genome Institute"/>
            <person name="Kuo A."/>
            <person name="Miyauchi S."/>
            <person name="Kiss E."/>
            <person name="Drula E."/>
            <person name="Kohler A."/>
            <person name="Sanchez-Garcia M."/>
            <person name="Andreopoulos B."/>
            <person name="Barry K.W."/>
            <person name="Bonito G."/>
            <person name="Buee M."/>
            <person name="Carver A."/>
            <person name="Chen C."/>
            <person name="Cichocki N."/>
            <person name="Clum A."/>
            <person name="Culley D."/>
            <person name="Crous P.W."/>
            <person name="Fauchery L."/>
            <person name="Girlanda M."/>
            <person name="Hayes R."/>
            <person name="Keri Z."/>
            <person name="Labutti K."/>
            <person name="Lipzen A."/>
            <person name="Lombard V."/>
            <person name="Magnuson J."/>
            <person name="Maillard F."/>
            <person name="Morin E."/>
            <person name="Murat C."/>
            <person name="Nolan M."/>
            <person name="Ohm R."/>
            <person name="Pangilinan J."/>
            <person name="Pereira M."/>
            <person name="Perotto S."/>
            <person name="Peter M."/>
            <person name="Riley R."/>
            <person name="Sitrit Y."/>
            <person name="Stielow B."/>
            <person name="Szollosi G."/>
            <person name="Zifcakova L."/>
            <person name="Stursova M."/>
            <person name="Spatafora J.W."/>
            <person name="Tedersoo L."/>
            <person name="Vaario L.-M."/>
            <person name="Yamada A."/>
            <person name="Yan M."/>
            <person name="Wang P."/>
            <person name="Xu J."/>
            <person name="Bruns T."/>
            <person name="Baldrian P."/>
            <person name="Vilgalys R."/>
            <person name="Henrissat B."/>
            <person name="Grigoriev I.V."/>
            <person name="Hibbett D."/>
            <person name="Nagy L.G."/>
            <person name="Martin F.M."/>
        </authorList>
    </citation>
    <scope>NUCLEOTIDE SEQUENCE</scope>
    <source>
        <strain evidence="5">UH-Tt-Lm1</strain>
    </source>
</reference>
<dbReference type="GO" id="GO:0003723">
    <property type="term" value="F:RNA binding"/>
    <property type="evidence" value="ECO:0007669"/>
    <property type="project" value="UniProtKB-UniRule"/>
</dbReference>
<dbReference type="EMBL" id="WIUZ02000027">
    <property type="protein sequence ID" value="KAF9777793.1"/>
    <property type="molecule type" value="Genomic_DNA"/>
</dbReference>
<keyword evidence="6" id="KW-1185">Reference proteome</keyword>
<reference evidence="5" key="1">
    <citation type="journal article" date="2020" name="Nat. Commun.">
        <title>Large-scale genome sequencing of mycorrhizal fungi provides insights into the early evolution of symbiotic traits.</title>
        <authorList>
            <person name="Miyauchi S."/>
            <person name="Kiss E."/>
            <person name="Kuo A."/>
            <person name="Drula E."/>
            <person name="Kohler A."/>
            <person name="Sanchez-Garcia M."/>
            <person name="Morin E."/>
            <person name="Andreopoulos B."/>
            <person name="Barry K.W."/>
            <person name="Bonito G."/>
            <person name="Buee M."/>
            <person name="Carver A."/>
            <person name="Chen C."/>
            <person name="Cichocki N."/>
            <person name="Clum A."/>
            <person name="Culley D."/>
            <person name="Crous P.W."/>
            <person name="Fauchery L."/>
            <person name="Girlanda M."/>
            <person name="Hayes R.D."/>
            <person name="Keri Z."/>
            <person name="LaButti K."/>
            <person name="Lipzen A."/>
            <person name="Lombard V."/>
            <person name="Magnuson J."/>
            <person name="Maillard F."/>
            <person name="Murat C."/>
            <person name="Nolan M."/>
            <person name="Ohm R.A."/>
            <person name="Pangilinan J."/>
            <person name="Pereira M.F."/>
            <person name="Perotto S."/>
            <person name="Peter M."/>
            <person name="Pfister S."/>
            <person name="Riley R."/>
            <person name="Sitrit Y."/>
            <person name="Stielow J.B."/>
            <person name="Szollosi G."/>
            <person name="Zifcakova L."/>
            <person name="Stursova M."/>
            <person name="Spatafora J.W."/>
            <person name="Tedersoo L."/>
            <person name="Vaario L.M."/>
            <person name="Yamada A."/>
            <person name="Yan M."/>
            <person name="Wang P."/>
            <person name="Xu J."/>
            <person name="Bruns T."/>
            <person name="Baldrian P."/>
            <person name="Vilgalys R."/>
            <person name="Dunand C."/>
            <person name="Henrissat B."/>
            <person name="Grigoriev I.V."/>
            <person name="Hibbett D."/>
            <person name="Nagy L.G."/>
            <person name="Martin F.M."/>
        </authorList>
    </citation>
    <scope>NUCLEOTIDE SEQUENCE</scope>
    <source>
        <strain evidence="5">UH-Tt-Lm1</strain>
    </source>
</reference>
<evidence type="ECO:0000313" key="6">
    <source>
        <dbReference type="Proteomes" id="UP000736335"/>
    </source>
</evidence>
<feature type="compositionally biased region" description="Polar residues" evidence="3">
    <location>
        <begin position="391"/>
        <end position="404"/>
    </location>
</feature>
<evidence type="ECO:0000259" key="4">
    <source>
        <dbReference type="PROSITE" id="PS50102"/>
    </source>
</evidence>
<evidence type="ECO:0000256" key="2">
    <source>
        <dbReference type="PROSITE-ProRule" id="PRU00176"/>
    </source>
</evidence>
<sequence length="847" mass="92513">MPKKFVDTSPRRWGTRFASLAPASPSIPQTELSSPSTATPQLAHHSACTLAPGCGDLQKLPHQASVFVGSLPSAMDHRELIRALYDHLSPYAEIRNIKVVRDPNHGGVCAFVQCQSAESAAQLIATLHAKPPPPFFGRTLRYEKARSSRALHLSYRAPAMFTPTDPSTGDISETGSLKPIEPATAMRLYKTQGARYFSIKYNESAREHPSENDTDEDGLLLSPLSFNADAVHQIVGFFGPVDEIKTIVPDVTANSLHAAPRSSGMDPSVWEVNFNHREDAVNALMTLRTVPHLTVTWAHQNCPKDQGRSSQRTPVIPPVEERIRHSPVTMLPRAQSDAALSRHSSNRNDKGIDPAIANSDVPTRRNSLSEDGFPPLVGKPVSWADDETLPPSDSSRTLKTTSEYGSVPPTPGFTSGSISPTTPLTFSSTPTTPYSSQFPGGFGGGSGPLQYDYASLFVGGLPPSWEEEDVRNVFGRFSGLEEVQLIRPTVKKGSSFAFVKFDNTDSPRKAIEEENDHVHDGRRIRVQIRDLNPPGRFAWRRGVQRHFVGGDNHESLAIPDIGYTLHADPSGGSVNPYPTLHPDKAGPLEASASVTATPQPSTPSQTSFVPYPYHPYYPATPWSYPHYPYPMHYYHGYPTYGHMQPYPPPTTAVYNPYAVAPPPAPTDPPAASSQPHGPHTPIKPVYNATEHSGYYSDFQSDGPEIRNAATPPPGHAPAMTQATPPPPAPLHPVASHPYPSYNPMQWTSAGPTTPHINAPGAYMHFPAQGQMTPGRHAPTFPMVGSAPHHHQSRDSHRGRRNQRHQQRTNPNDGNIFASPNSHRHGFNHGFDHRNGTQPISHWANGGR</sequence>
<feature type="region of interest" description="Disordered" evidence="3">
    <location>
        <begin position="773"/>
        <end position="847"/>
    </location>
</feature>
<dbReference type="InterPro" id="IPR000504">
    <property type="entry name" value="RRM_dom"/>
</dbReference>
<name>A0A9P6H2W9_9AGAM</name>
<evidence type="ECO:0000313" key="5">
    <source>
        <dbReference type="EMBL" id="KAF9777793.1"/>
    </source>
</evidence>
<dbReference type="SMART" id="SM00360">
    <property type="entry name" value="RRM"/>
    <property type="match status" value="2"/>
</dbReference>
<feature type="domain" description="RRM" evidence="4">
    <location>
        <begin position="454"/>
        <end position="531"/>
    </location>
</feature>
<feature type="domain" description="RRM" evidence="4">
    <location>
        <begin position="64"/>
        <end position="147"/>
    </location>
</feature>
<dbReference type="Gene3D" id="3.30.70.330">
    <property type="match status" value="2"/>
</dbReference>
<dbReference type="CDD" id="cd00590">
    <property type="entry name" value="RRM_SF"/>
    <property type="match status" value="2"/>
</dbReference>
<keyword evidence="1 2" id="KW-0694">RNA-binding</keyword>
<feature type="compositionally biased region" description="Basic residues" evidence="3">
    <location>
        <begin position="787"/>
        <end position="806"/>
    </location>
</feature>
<protein>
    <recommendedName>
        <fullName evidence="4">RRM domain-containing protein</fullName>
    </recommendedName>
</protein>
<feature type="region of interest" description="Disordered" evidence="3">
    <location>
        <begin position="660"/>
        <end position="722"/>
    </location>
</feature>
<dbReference type="PROSITE" id="PS50102">
    <property type="entry name" value="RRM"/>
    <property type="match status" value="2"/>
</dbReference>
<dbReference type="AlphaFoldDB" id="A0A9P6H2W9"/>
<dbReference type="Pfam" id="PF00076">
    <property type="entry name" value="RRM_1"/>
    <property type="match status" value="2"/>
</dbReference>